<protein>
    <submittedName>
        <fullName evidence="1">Uncharacterized protein</fullName>
    </submittedName>
</protein>
<reference evidence="1 2" key="1">
    <citation type="journal article" date="2021" name="BMC Genomics">
        <title>Datura genome reveals duplications of psychoactive alkaloid biosynthetic genes and high mutation rate following tissue culture.</title>
        <authorList>
            <person name="Rajewski A."/>
            <person name="Carter-House D."/>
            <person name="Stajich J."/>
            <person name="Litt A."/>
        </authorList>
    </citation>
    <scope>NUCLEOTIDE SEQUENCE [LARGE SCALE GENOMIC DNA]</scope>
    <source>
        <strain evidence="1">AR-01</strain>
    </source>
</reference>
<name>A0ABS8V0I3_DATST</name>
<comment type="caution">
    <text evidence="1">The sequence shown here is derived from an EMBL/GenBank/DDBJ whole genome shotgun (WGS) entry which is preliminary data.</text>
</comment>
<sequence length="119" mass="13581">MLNTKRKVLLNERESHRGDTLHWSNKAKILQRENALQASLIDDLVKKKTKVKKSICLANVGSHHHVGPSSSLLSTLLPLNEINRLKRKINISTERARLRKKHCDLTKARDLIDPVVYSS</sequence>
<keyword evidence="2" id="KW-1185">Reference proteome</keyword>
<gene>
    <name evidence="1" type="ORF">HAX54_026040</name>
</gene>
<dbReference type="EMBL" id="JACEIK010003163">
    <property type="protein sequence ID" value="MCD9640633.1"/>
    <property type="molecule type" value="Genomic_DNA"/>
</dbReference>
<evidence type="ECO:0000313" key="2">
    <source>
        <dbReference type="Proteomes" id="UP000823775"/>
    </source>
</evidence>
<accession>A0ABS8V0I3</accession>
<proteinExistence type="predicted"/>
<organism evidence="1 2">
    <name type="scientific">Datura stramonium</name>
    <name type="common">Jimsonweed</name>
    <name type="synonym">Common thornapple</name>
    <dbReference type="NCBI Taxonomy" id="4076"/>
    <lineage>
        <taxon>Eukaryota</taxon>
        <taxon>Viridiplantae</taxon>
        <taxon>Streptophyta</taxon>
        <taxon>Embryophyta</taxon>
        <taxon>Tracheophyta</taxon>
        <taxon>Spermatophyta</taxon>
        <taxon>Magnoliopsida</taxon>
        <taxon>eudicotyledons</taxon>
        <taxon>Gunneridae</taxon>
        <taxon>Pentapetalae</taxon>
        <taxon>asterids</taxon>
        <taxon>lamiids</taxon>
        <taxon>Solanales</taxon>
        <taxon>Solanaceae</taxon>
        <taxon>Solanoideae</taxon>
        <taxon>Datureae</taxon>
        <taxon>Datura</taxon>
    </lineage>
</organism>
<dbReference type="Proteomes" id="UP000823775">
    <property type="component" value="Unassembled WGS sequence"/>
</dbReference>
<evidence type="ECO:0000313" key="1">
    <source>
        <dbReference type="EMBL" id="MCD9640633.1"/>
    </source>
</evidence>